<protein>
    <submittedName>
        <fullName evidence="1">Uncharacterized protein</fullName>
    </submittedName>
</protein>
<keyword evidence="2" id="KW-1185">Reference proteome</keyword>
<evidence type="ECO:0000313" key="1">
    <source>
        <dbReference type="EMBL" id="GIM44669.1"/>
    </source>
</evidence>
<accession>A0AAV4LA11</accession>
<organism evidence="1 2">
    <name type="scientific">Collibacillus ludicampi</name>
    <dbReference type="NCBI Taxonomy" id="2771369"/>
    <lineage>
        <taxon>Bacteria</taxon>
        <taxon>Bacillati</taxon>
        <taxon>Bacillota</taxon>
        <taxon>Bacilli</taxon>
        <taxon>Bacillales</taxon>
        <taxon>Alicyclobacillaceae</taxon>
        <taxon>Collibacillus</taxon>
    </lineage>
</organism>
<dbReference type="Proteomes" id="UP001057291">
    <property type="component" value="Unassembled WGS sequence"/>
</dbReference>
<evidence type="ECO:0000313" key="2">
    <source>
        <dbReference type="Proteomes" id="UP001057291"/>
    </source>
</evidence>
<proteinExistence type="predicted"/>
<dbReference type="EMBL" id="BOQE01000001">
    <property type="protein sequence ID" value="GIM44669.1"/>
    <property type="molecule type" value="Genomic_DNA"/>
</dbReference>
<sequence length="68" mass="8050">MDARRPPRSLSHAKHYAHPKTLITLLMAPLEIYVPKQTKEPYKKAPRPQQIIFRQGRETALLPWYHPH</sequence>
<dbReference type="AlphaFoldDB" id="A0AAV4LA11"/>
<name>A0AAV4LA11_9BACL</name>
<gene>
    <name evidence="1" type="ORF">DNHGIG_02180</name>
</gene>
<reference evidence="1" key="1">
    <citation type="journal article" date="2023" name="Int. J. Syst. Evol. Microbiol.">
        <title>Collibacillus ludicampi gen. nov., sp. nov., a new soil bacterium of the family Alicyclobacillaceae.</title>
        <authorList>
            <person name="Jojima T."/>
            <person name="Ioku Y."/>
            <person name="Fukuta Y."/>
            <person name="Shirasaka N."/>
            <person name="Matsumura Y."/>
            <person name="Mori M."/>
        </authorList>
    </citation>
    <scope>NUCLEOTIDE SEQUENCE</scope>
    <source>
        <strain evidence="1">TP075</strain>
    </source>
</reference>
<comment type="caution">
    <text evidence="1">The sequence shown here is derived from an EMBL/GenBank/DDBJ whole genome shotgun (WGS) entry which is preliminary data.</text>
</comment>